<protein>
    <recommendedName>
        <fullName evidence="4">Lipoprotein</fullName>
    </recommendedName>
</protein>
<evidence type="ECO:0000256" key="1">
    <source>
        <dbReference type="SAM" id="MobiDB-lite"/>
    </source>
</evidence>
<evidence type="ECO:0008006" key="4">
    <source>
        <dbReference type="Google" id="ProtNLM"/>
    </source>
</evidence>
<dbReference type="RefSeq" id="WP_311638486.1">
    <property type="nucleotide sequence ID" value="NZ_JAVRES010000001.1"/>
</dbReference>
<sequence length="208" mass="21496">MPQQPTRPLNGRTPSTTRSAPSPQDLRGLPRLPDPVPSSPALPAAARSARRAPAVSRLARSAALAGGLAVLPLTAGCAAGESEPAGGKRQSATAAPVVSALEAQVVAPAKVEVIAGLTGCEVKIRTEAAELREGVCHTADGDYLITTFPEERFKETWLDTIGMYQGTYLVGNRWVVSAQPKALKEFRGTLGGTIVHLSGMGPSAAPSP</sequence>
<reference evidence="3" key="1">
    <citation type="submission" date="2023-07" db="EMBL/GenBank/DDBJ databases">
        <title>30 novel species of actinomycetes from the DSMZ collection.</title>
        <authorList>
            <person name="Nouioui I."/>
        </authorList>
    </citation>
    <scope>NUCLEOTIDE SEQUENCE [LARGE SCALE GENOMIC DNA]</scope>
    <source>
        <strain evidence="3">DSM 41981</strain>
    </source>
</reference>
<dbReference type="EMBL" id="JAVRES010000001">
    <property type="protein sequence ID" value="MDT0433929.1"/>
    <property type="molecule type" value="Genomic_DNA"/>
</dbReference>
<comment type="caution">
    <text evidence="2">The sequence shown here is derived from an EMBL/GenBank/DDBJ whole genome shotgun (WGS) entry which is preliminary data.</text>
</comment>
<keyword evidence="3" id="KW-1185">Reference proteome</keyword>
<accession>A0ABD5EJK2</accession>
<evidence type="ECO:0000313" key="2">
    <source>
        <dbReference type="EMBL" id="MDT0433929.1"/>
    </source>
</evidence>
<feature type="compositionally biased region" description="Polar residues" evidence="1">
    <location>
        <begin position="1"/>
        <end position="22"/>
    </location>
</feature>
<dbReference type="AlphaFoldDB" id="A0ABD5EJK2"/>
<feature type="region of interest" description="Disordered" evidence="1">
    <location>
        <begin position="1"/>
        <end position="48"/>
    </location>
</feature>
<proteinExistence type="predicted"/>
<dbReference type="Proteomes" id="UP001183535">
    <property type="component" value="Unassembled WGS sequence"/>
</dbReference>
<name>A0ABD5EJK2_9ACTN</name>
<organism evidence="2 3">
    <name type="scientific">Streptomyces doudnae</name>
    <dbReference type="NCBI Taxonomy" id="3075536"/>
    <lineage>
        <taxon>Bacteria</taxon>
        <taxon>Bacillati</taxon>
        <taxon>Actinomycetota</taxon>
        <taxon>Actinomycetes</taxon>
        <taxon>Kitasatosporales</taxon>
        <taxon>Streptomycetaceae</taxon>
        <taxon>Streptomyces</taxon>
    </lineage>
</organism>
<gene>
    <name evidence="2" type="ORF">RM877_04480</name>
</gene>
<evidence type="ECO:0000313" key="3">
    <source>
        <dbReference type="Proteomes" id="UP001183535"/>
    </source>
</evidence>